<feature type="region of interest" description="Disordered" evidence="1">
    <location>
        <begin position="1"/>
        <end position="21"/>
    </location>
</feature>
<dbReference type="AlphaFoldDB" id="A0A023D1I5"/>
<dbReference type="RefSeq" id="WP_239641512.1">
    <property type="nucleotide sequence ID" value="NZ_BAND01000005.1"/>
</dbReference>
<evidence type="ECO:0000313" key="4">
    <source>
        <dbReference type="Proteomes" id="UP000019760"/>
    </source>
</evidence>
<evidence type="ECO:0000313" key="3">
    <source>
        <dbReference type="EMBL" id="GAJ27625.1"/>
    </source>
</evidence>
<organism evidence="3 4">
    <name type="scientific">Acidomonas methanolica NBRC 104435</name>
    <dbReference type="NCBI Taxonomy" id="1231351"/>
    <lineage>
        <taxon>Bacteria</taxon>
        <taxon>Pseudomonadati</taxon>
        <taxon>Pseudomonadota</taxon>
        <taxon>Alphaproteobacteria</taxon>
        <taxon>Acetobacterales</taxon>
        <taxon>Acetobacteraceae</taxon>
        <taxon>Acidomonas</taxon>
    </lineage>
</organism>
<name>A0A023D1I5_ACIMT</name>
<reference evidence="3 4" key="2">
    <citation type="journal article" date="2014" name="FEMS Microbiol. Lett.">
        <title>Draft genomic DNA sequence of the facultatively methylotrophic bacterium Acidomonas methanolica type strain MB58.</title>
        <authorList>
            <person name="Higashiura N."/>
            <person name="Hadano H."/>
            <person name="Hirakawa H."/>
            <person name="Matsutani M."/>
            <person name="Takabe S."/>
            <person name="Matsushita K."/>
            <person name="Azuma Y."/>
        </authorList>
    </citation>
    <scope>NUCLEOTIDE SEQUENCE [LARGE SCALE GENOMIC DNA]</scope>
    <source>
        <strain evidence="3 4">MB58</strain>
    </source>
</reference>
<evidence type="ECO:0000256" key="1">
    <source>
        <dbReference type="SAM" id="MobiDB-lite"/>
    </source>
</evidence>
<accession>A0A023D1I5</accession>
<comment type="caution">
    <text evidence="3">The sequence shown here is derived from an EMBL/GenBank/DDBJ whole genome shotgun (WGS) entry which is preliminary data.</text>
</comment>
<keyword evidence="4" id="KW-1185">Reference proteome</keyword>
<evidence type="ECO:0000259" key="2">
    <source>
        <dbReference type="Pfam" id="PF13524"/>
    </source>
</evidence>
<proteinExistence type="predicted"/>
<dbReference type="Proteomes" id="UP000019760">
    <property type="component" value="Unassembled WGS sequence"/>
</dbReference>
<dbReference type="EMBL" id="BAND01000005">
    <property type="protein sequence ID" value="GAJ27625.1"/>
    <property type="molecule type" value="Genomic_DNA"/>
</dbReference>
<protein>
    <recommendedName>
        <fullName evidence="2">Spore protein YkvP/CgeB glycosyl transferase-like domain-containing protein</fullName>
    </recommendedName>
</protein>
<feature type="domain" description="Spore protein YkvP/CgeB glycosyl transferase-like" evidence="2">
    <location>
        <begin position="217"/>
        <end position="363"/>
    </location>
</feature>
<dbReference type="Pfam" id="PF13524">
    <property type="entry name" value="Glyco_trans_1_2"/>
    <property type="match status" value="1"/>
</dbReference>
<dbReference type="InterPro" id="IPR055259">
    <property type="entry name" value="YkvP/CgeB_Glyco_trans-like"/>
</dbReference>
<reference evidence="4" key="1">
    <citation type="journal article" date="2014" name="FEMS Microbiol. Lett.">
        <title>Draft Genomic DNA Sequence of the Facultatively Methylotrophic Bacterium Acidomonas methanolica type strain MB58.</title>
        <authorList>
            <person name="Higashiura N."/>
            <person name="Hadano H."/>
            <person name="Hirakawa H."/>
            <person name="Matsutani M."/>
            <person name="Takabe S."/>
            <person name="Matsushita K."/>
            <person name="Azuma Y."/>
        </authorList>
    </citation>
    <scope>NUCLEOTIDE SEQUENCE [LARGE SCALE GENOMIC DNA]</scope>
    <source>
        <strain evidence="4">MB58</strain>
    </source>
</reference>
<gene>
    <name evidence="3" type="ORF">Amme_005_013</name>
</gene>
<sequence length="373" mass="42132">MSRRTRAGKPSGRSADFTGDDASVTQEEAGLHMLDTLDATAVSPSAEAAPFGAQRVLVCSGGRYESQANRQIREAIMDGWAECLGEENVHAVHISGAAASISRLRPTIVFAIGSYLPESTYFGEVCREAKKIGAVTAFWATEDPYEQDANYRIADDFDVIFSCDRWGHNFYQRDQVFHLPLAASRKLHYAEIDETVEKSIDVLFCGVAFTSRKDIVRNLMPTLRTLNIRIVGPGWGEMGIGFSDARIEKAQLIELYRRAKLVLNLGRSLHFENKRFMIAPSTPGPRTFEAAAAGAFQLFHEDTYELRRYFKADEIPTFSNKKDFDRLVERFLNAPELRLDHARRAQARTLRDHTYGDRIRDVMTILRREKLLA</sequence>